<dbReference type="InterPro" id="IPR027375">
    <property type="entry name" value="DKNYY"/>
</dbReference>
<evidence type="ECO:0000313" key="3">
    <source>
        <dbReference type="Proteomes" id="UP001184861"/>
    </source>
</evidence>
<keyword evidence="1" id="KW-0732">Signal</keyword>
<gene>
    <name evidence="2" type="ORF">J2787_003100</name>
</gene>
<organism evidence="2 3">
    <name type="scientific">Chryseobacterium rhizosphaerae</name>
    <dbReference type="NCBI Taxonomy" id="395937"/>
    <lineage>
        <taxon>Bacteria</taxon>
        <taxon>Pseudomonadati</taxon>
        <taxon>Bacteroidota</taxon>
        <taxon>Flavobacteriia</taxon>
        <taxon>Flavobacteriales</taxon>
        <taxon>Weeksellaceae</taxon>
        <taxon>Chryseobacterium group</taxon>
        <taxon>Chryseobacterium</taxon>
    </lineage>
</organism>
<dbReference type="RefSeq" id="WP_309947061.1">
    <property type="nucleotide sequence ID" value="NZ_JAVDQY010000003.1"/>
</dbReference>
<evidence type="ECO:0000313" key="2">
    <source>
        <dbReference type="EMBL" id="MDR6527708.1"/>
    </source>
</evidence>
<reference evidence="2" key="1">
    <citation type="submission" date="2023-07" db="EMBL/GenBank/DDBJ databases">
        <title>Sorghum-associated microbial communities from plants grown in Nebraska, USA.</title>
        <authorList>
            <person name="Schachtman D."/>
        </authorList>
    </citation>
    <scope>NUCLEOTIDE SEQUENCE</scope>
    <source>
        <strain evidence="2">DS2360</strain>
    </source>
</reference>
<dbReference type="EMBL" id="JAVDQY010000003">
    <property type="protein sequence ID" value="MDR6527708.1"/>
    <property type="molecule type" value="Genomic_DNA"/>
</dbReference>
<feature type="chain" id="PRO_5042170155" description="DKNYY family protein" evidence="1">
    <location>
        <begin position="19"/>
        <end position="598"/>
    </location>
</feature>
<accession>A0AAE3YCN0</accession>
<evidence type="ECO:0000256" key="1">
    <source>
        <dbReference type="SAM" id="SignalP"/>
    </source>
</evidence>
<proteinExistence type="predicted"/>
<name>A0AAE3YCN0_9FLAO</name>
<evidence type="ECO:0008006" key="4">
    <source>
        <dbReference type="Google" id="ProtNLM"/>
    </source>
</evidence>
<dbReference type="AlphaFoldDB" id="A0AAE3YCN0"/>
<sequence length="598" mass="68608">MKCLIFIFPLIFSIKTNAQTIVSIKKPVVNPVLSVYDAPNLEANVYLINKDYIVFQGNEGIRNVTSADTRSFSVHKVYDEMARNKDGVFVEGNFVKTDTLGFKYIGTTGNGHLWKTKTKIYKNLTELTDLTASEFIPLKDSKGNYSSYQYYQYKDQVYYYDKLVKDIDVNTIVFLDWELCYDKNGFYDRGEKVFFEGTPLTYLTPYLQKAKNHVLNRENILPGSDADSFIKLHGDYAKDKNRAYHGSSIVRGADAASFVSVNEHFAKDKNHVYSDSNAVPDADPNTFVLLDKFYFRDKNHVYYQDQILPIDIADAGKLKIWNTDYVYTFITDGKKVFLAETLLDKPKFDAPSFGVIADQALCYDKNGIYISSYDAKTNEVLYKKIPFNYSGAVDRKDIIEIPGYIFYKEQAYSDHNNASVFNHVTQEHIDILKNKNKDLIKINGSIQFRTNYDFLLGKVGNNVYWNDKKTSADAETFENIKDTYYKDKNNVYFYSYNTGLTTLKGIDPGSVRVFNVFLADKDYIYTKTHRIIKSKNIELLAAYEGSWPMCAVGNPVSSTYYVFKNAEGYWLALISDKSVEINEIPASDPNLKQLLEIR</sequence>
<feature type="signal peptide" evidence="1">
    <location>
        <begin position="1"/>
        <end position="18"/>
    </location>
</feature>
<dbReference type="Proteomes" id="UP001184861">
    <property type="component" value="Unassembled WGS sequence"/>
</dbReference>
<comment type="caution">
    <text evidence="2">The sequence shown here is derived from an EMBL/GenBank/DDBJ whole genome shotgun (WGS) entry which is preliminary data.</text>
</comment>
<protein>
    <recommendedName>
        <fullName evidence="4">DKNYY family protein</fullName>
    </recommendedName>
</protein>
<dbReference type="Pfam" id="PF13644">
    <property type="entry name" value="DKNYY"/>
    <property type="match status" value="2"/>
</dbReference>